<dbReference type="InterPro" id="IPR036046">
    <property type="entry name" value="Acylphosphatase-like_dom_sf"/>
</dbReference>
<protein>
    <recommendedName>
        <fullName evidence="3 5">acylphosphatase</fullName>
        <ecNumber evidence="2 5">3.6.1.7</ecNumber>
    </recommendedName>
</protein>
<feature type="active site" evidence="5">
    <location>
        <position position="20"/>
    </location>
</feature>
<dbReference type="RefSeq" id="WP_043250148.1">
    <property type="nucleotide sequence ID" value="NZ_HG322950.1"/>
</dbReference>
<evidence type="ECO:0000256" key="4">
    <source>
        <dbReference type="ARBA" id="ARBA00047645"/>
    </source>
</evidence>
<dbReference type="OrthoDB" id="5295388at2"/>
<evidence type="ECO:0000259" key="7">
    <source>
        <dbReference type="PROSITE" id="PS51160"/>
    </source>
</evidence>
<keyword evidence="5" id="KW-0378">Hydrolase</keyword>
<dbReference type="PANTHER" id="PTHR47268:SF4">
    <property type="entry name" value="ACYLPHOSPHATASE"/>
    <property type="match status" value="1"/>
</dbReference>
<dbReference type="Pfam" id="PF00708">
    <property type="entry name" value="Acylphosphatase"/>
    <property type="match status" value="1"/>
</dbReference>
<evidence type="ECO:0000313" key="8">
    <source>
        <dbReference type="EMBL" id="CDF82738.1"/>
    </source>
</evidence>
<proteinExistence type="inferred from homology"/>
<organism evidence="8 9">
    <name type="scientific">Pseudomonas knackmussii (strain DSM 6978 / CCUG 54928 / LMG 23759 / B13)</name>
    <dbReference type="NCBI Taxonomy" id="1301098"/>
    <lineage>
        <taxon>Bacteria</taxon>
        <taxon>Pseudomonadati</taxon>
        <taxon>Pseudomonadota</taxon>
        <taxon>Gammaproteobacteria</taxon>
        <taxon>Pseudomonadales</taxon>
        <taxon>Pseudomonadaceae</taxon>
        <taxon>Pseudomonas</taxon>
    </lineage>
</organism>
<dbReference type="Gene3D" id="3.30.70.100">
    <property type="match status" value="1"/>
</dbReference>
<evidence type="ECO:0000256" key="6">
    <source>
        <dbReference type="RuleBase" id="RU004168"/>
    </source>
</evidence>
<feature type="active site" evidence="5">
    <location>
        <position position="38"/>
    </location>
</feature>
<comment type="catalytic activity">
    <reaction evidence="4 5">
        <text>an acyl phosphate + H2O = a carboxylate + phosphate + H(+)</text>
        <dbReference type="Rhea" id="RHEA:14965"/>
        <dbReference type="ChEBI" id="CHEBI:15377"/>
        <dbReference type="ChEBI" id="CHEBI:15378"/>
        <dbReference type="ChEBI" id="CHEBI:29067"/>
        <dbReference type="ChEBI" id="CHEBI:43474"/>
        <dbReference type="ChEBI" id="CHEBI:59918"/>
        <dbReference type="EC" id="3.6.1.7"/>
    </reaction>
</comment>
<evidence type="ECO:0000256" key="5">
    <source>
        <dbReference type="PROSITE-ProRule" id="PRU00520"/>
    </source>
</evidence>
<dbReference type="NCBIfam" id="NF011022">
    <property type="entry name" value="PRK14451.1"/>
    <property type="match status" value="1"/>
</dbReference>
<dbReference type="HOGENOM" id="CLU_141932_1_0_6"/>
<name>A0A024HE45_PSEKB</name>
<dbReference type="Proteomes" id="UP000025241">
    <property type="component" value="Chromosome I"/>
</dbReference>
<dbReference type="PROSITE" id="PS51160">
    <property type="entry name" value="ACYLPHOSPHATASE_3"/>
    <property type="match status" value="1"/>
</dbReference>
<evidence type="ECO:0000256" key="1">
    <source>
        <dbReference type="ARBA" id="ARBA00005614"/>
    </source>
</evidence>
<evidence type="ECO:0000313" key="9">
    <source>
        <dbReference type="Proteomes" id="UP000025241"/>
    </source>
</evidence>
<gene>
    <name evidence="8" type="ORF">PKB_1375</name>
</gene>
<dbReference type="AlphaFoldDB" id="A0A024HE45"/>
<dbReference type="InterPro" id="IPR017968">
    <property type="entry name" value="Acylphosphatase_CS"/>
</dbReference>
<dbReference type="eggNOG" id="COG1254">
    <property type="taxonomic scope" value="Bacteria"/>
</dbReference>
<reference evidence="8 9" key="2">
    <citation type="submission" date="2014-05" db="EMBL/GenBank/DDBJ databases">
        <title>Genome sequence of the 3-chlorobenzoate degrading bacterium Pseudomonas knackmussii B13 shows multiple evidence for horizontal gene transfer.</title>
        <authorList>
            <person name="Miyazaki R."/>
            <person name="Bertelli C."/>
            <person name="Falquet L."/>
            <person name="Robinson-Rechavi M."/>
            <person name="Gharib W."/>
            <person name="Roy S."/>
            <person name="Van der Meer J.R."/>
        </authorList>
    </citation>
    <scope>NUCLEOTIDE SEQUENCE [LARGE SCALE GENOMIC DNA]</scope>
    <source>
        <strain evidence="8 9">B13</strain>
    </source>
</reference>
<dbReference type="PANTHER" id="PTHR47268">
    <property type="entry name" value="ACYLPHOSPHATASE"/>
    <property type="match status" value="1"/>
</dbReference>
<reference evidence="8 9" key="1">
    <citation type="submission" date="2013-03" db="EMBL/GenBank/DDBJ databases">
        <authorList>
            <person name="Linke B."/>
        </authorList>
    </citation>
    <scope>NUCLEOTIDE SEQUENCE [LARGE SCALE GENOMIC DNA]</scope>
    <source>
        <strain evidence="8 9">B13</strain>
    </source>
</reference>
<dbReference type="STRING" id="1301098.PKB_1375"/>
<dbReference type="PRINTS" id="PR00112">
    <property type="entry name" value="ACYLPHPHTASE"/>
</dbReference>
<dbReference type="PATRIC" id="fig|1301098.3.peg.1367"/>
<keyword evidence="9" id="KW-1185">Reference proteome</keyword>
<dbReference type="InterPro" id="IPR001792">
    <property type="entry name" value="Acylphosphatase-like_dom"/>
</dbReference>
<dbReference type="EMBL" id="HG322950">
    <property type="protein sequence ID" value="CDF82738.1"/>
    <property type="molecule type" value="Genomic_DNA"/>
</dbReference>
<evidence type="ECO:0000256" key="3">
    <source>
        <dbReference type="ARBA" id="ARBA00015991"/>
    </source>
</evidence>
<sequence>MGRVCLHGFVSGRVQGVYYRQSTEQQAERLGVDGWVRNLADGRVEVLLEGEEDAVRELERWLCDGPADAEVSAVDVQEVPAQGITGFIVRR</sequence>
<comment type="similarity">
    <text evidence="1 6">Belongs to the acylphosphatase family.</text>
</comment>
<evidence type="ECO:0000256" key="2">
    <source>
        <dbReference type="ARBA" id="ARBA00012150"/>
    </source>
</evidence>
<dbReference type="NCBIfam" id="NF011014">
    <property type="entry name" value="PRK14442.1"/>
    <property type="match status" value="1"/>
</dbReference>
<feature type="domain" description="Acylphosphatase-like" evidence="7">
    <location>
        <begin position="5"/>
        <end position="91"/>
    </location>
</feature>
<dbReference type="EC" id="3.6.1.7" evidence="2 5"/>
<dbReference type="PROSITE" id="PS00151">
    <property type="entry name" value="ACYLPHOSPHATASE_2"/>
    <property type="match status" value="1"/>
</dbReference>
<dbReference type="SUPFAM" id="SSF54975">
    <property type="entry name" value="Acylphosphatase/BLUF domain-like"/>
    <property type="match status" value="1"/>
</dbReference>
<dbReference type="KEGG" id="pkc:PKB_1375"/>
<dbReference type="GO" id="GO:0003998">
    <property type="term" value="F:acylphosphatase activity"/>
    <property type="evidence" value="ECO:0007669"/>
    <property type="project" value="UniProtKB-EC"/>
</dbReference>
<accession>A0A024HE45</accession>
<dbReference type="InterPro" id="IPR020456">
    <property type="entry name" value="Acylphosphatase"/>
</dbReference>